<accession>A0A4Z2G1Y0</accession>
<dbReference type="AlphaFoldDB" id="A0A4Z2G1Y0"/>
<dbReference type="Proteomes" id="UP000314294">
    <property type="component" value="Unassembled WGS sequence"/>
</dbReference>
<dbReference type="EMBL" id="SRLO01000739">
    <property type="protein sequence ID" value="TNN47507.1"/>
    <property type="molecule type" value="Genomic_DNA"/>
</dbReference>
<proteinExistence type="predicted"/>
<reference evidence="2 3" key="1">
    <citation type="submission" date="2019-03" db="EMBL/GenBank/DDBJ databases">
        <title>First draft genome of Liparis tanakae, snailfish: a comprehensive survey of snailfish specific genes.</title>
        <authorList>
            <person name="Kim W."/>
            <person name="Song I."/>
            <person name="Jeong J.-H."/>
            <person name="Kim D."/>
            <person name="Kim S."/>
            <person name="Ryu S."/>
            <person name="Song J.Y."/>
            <person name="Lee S.K."/>
        </authorList>
    </citation>
    <scope>NUCLEOTIDE SEQUENCE [LARGE SCALE GENOMIC DNA]</scope>
    <source>
        <tissue evidence="2">Muscle</tissue>
    </source>
</reference>
<comment type="caution">
    <text evidence="2">The sequence shown here is derived from an EMBL/GenBank/DDBJ whole genome shotgun (WGS) entry which is preliminary data.</text>
</comment>
<evidence type="ECO:0000313" key="2">
    <source>
        <dbReference type="EMBL" id="TNN47507.1"/>
    </source>
</evidence>
<feature type="region of interest" description="Disordered" evidence="1">
    <location>
        <begin position="105"/>
        <end position="128"/>
    </location>
</feature>
<protein>
    <submittedName>
        <fullName evidence="2">Uncharacterized protein</fullName>
    </submittedName>
</protein>
<feature type="region of interest" description="Disordered" evidence="1">
    <location>
        <begin position="33"/>
        <end position="54"/>
    </location>
</feature>
<keyword evidence="3" id="KW-1185">Reference proteome</keyword>
<organism evidence="2 3">
    <name type="scientific">Liparis tanakae</name>
    <name type="common">Tanaka's snailfish</name>
    <dbReference type="NCBI Taxonomy" id="230148"/>
    <lineage>
        <taxon>Eukaryota</taxon>
        <taxon>Metazoa</taxon>
        <taxon>Chordata</taxon>
        <taxon>Craniata</taxon>
        <taxon>Vertebrata</taxon>
        <taxon>Euteleostomi</taxon>
        <taxon>Actinopterygii</taxon>
        <taxon>Neopterygii</taxon>
        <taxon>Teleostei</taxon>
        <taxon>Neoteleostei</taxon>
        <taxon>Acanthomorphata</taxon>
        <taxon>Eupercaria</taxon>
        <taxon>Perciformes</taxon>
        <taxon>Cottioidei</taxon>
        <taxon>Cottales</taxon>
        <taxon>Liparidae</taxon>
        <taxon>Liparis</taxon>
    </lineage>
</organism>
<name>A0A4Z2G1Y0_9TELE</name>
<evidence type="ECO:0000313" key="3">
    <source>
        <dbReference type="Proteomes" id="UP000314294"/>
    </source>
</evidence>
<feature type="compositionally biased region" description="Polar residues" evidence="1">
    <location>
        <begin position="33"/>
        <end position="43"/>
    </location>
</feature>
<gene>
    <name evidence="2" type="ORF">EYF80_042284</name>
</gene>
<sequence>MRSEPHEAMKTWSRLSLCNGGCAADSLNTYLQPSVPRSPQIRSRSPEGGIPPCSPRNVKLYFGVQLRSRRRNATGSSSQVCDTLFHAERKLPLPSPAISKYNIPALAHQRNPQDTCAGPPTPSARKDK</sequence>
<evidence type="ECO:0000256" key="1">
    <source>
        <dbReference type="SAM" id="MobiDB-lite"/>
    </source>
</evidence>